<dbReference type="InParanoid" id="E2B6K9"/>
<dbReference type="PANTHER" id="PTHR33327:SF3">
    <property type="entry name" value="RNA-DIRECTED DNA POLYMERASE"/>
    <property type="match status" value="1"/>
</dbReference>
<organism evidence="3">
    <name type="scientific">Harpegnathos saltator</name>
    <name type="common">Jerdon's jumping ant</name>
    <dbReference type="NCBI Taxonomy" id="610380"/>
    <lineage>
        <taxon>Eukaryota</taxon>
        <taxon>Metazoa</taxon>
        <taxon>Ecdysozoa</taxon>
        <taxon>Arthropoda</taxon>
        <taxon>Hexapoda</taxon>
        <taxon>Insecta</taxon>
        <taxon>Pterygota</taxon>
        <taxon>Neoptera</taxon>
        <taxon>Endopterygota</taxon>
        <taxon>Hymenoptera</taxon>
        <taxon>Apocrita</taxon>
        <taxon>Aculeata</taxon>
        <taxon>Formicoidea</taxon>
        <taxon>Formicidae</taxon>
        <taxon>Ponerinae</taxon>
        <taxon>Ponerini</taxon>
        <taxon>Harpegnathos</taxon>
    </lineage>
</organism>
<reference evidence="2 3" key="1">
    <citation type="journal article" date="2010" name="Science">
        <title>Genomic comparison of the ants Camponotus floridanus and Harpegnathos saltator.</title>
        <authorList>
            <person name="Bonasio R."/>
            <person name="Zhang G."/>
            <person name="Ye C."/>
            <person name="Mutti N.S."/>
            <person name="Fang X."/>
            <person name="Qin N."/>
            <person name="Donahue G."/>
            <person name="Yang P."/>
            <person name="Li Q."/>
            <person name="Li C."/>
            <person name="Zhang P."/>
            <person name="Huang Z."/>
            <person name="Berger S.L."/>
            <person name="Reinberg D."/>
            <person name="Wang J."/>
            <person name="Liebig J."/>
        </authorList>
    </citation>
    <scope>NUCLEOTIDE SEQUENCE [LARGE SCALE GENOMIC DNA]</scope>
    <source>
        <strain evidence="2 3">R22 G/1</strain>
    </source>
</reference>
<accession>E2B6K9</accession>
<gene>
    <name evidence="2" type="ORF">EAI_04720</name>
</gene>
<dbReference type="PANTHER" id="PTHR33327">
    <property type="entry name" value="ENDONUCLEASE"/>
    <property type="match status" value="1"/>
</dbReference>
<dbReference type="OrthoDB" id="8033893at2759"/>
<evidence type="ECO:0000259" key="1">
    <source>
        <dbReference type="Pfam" id="PF23055"/>
    </source>
</evidence>
<dbReference type="Pfam" id="PF23055">
    <property type="entry name" value="DUF7041"/>
    <property type="match status" value="1"/>
</dbReference>
<feature type="domain" description="DUF7041" evidence="1">
    <location>
        <begin position="10"/>
        <end position="62"/>
    </location>
</feature>
<dbReference type="Proteomes" id="UP000008237">
    <property type="component" value="Unassembled WGS sequence"/>
</dbReference>
<protein>
    <recommendedName>
        <fullName evidence="1">DUF7041 domain-containing protein</fullName>
    </recommendedName>
</protein>
<evidence type="ECO:0000313" key="3">
    <source>
        <dbReference type="Proteomes" id="UP000008237"/>
    </source>
</evidence>
<dbReference type="AlphaFoldDB" id="E2B6K9"/>
<feature type="non-terminal residue" evidence="2">
    <location>
        <position position="63"/>
    </location>
</feature>
<feature type="non-terminal residue" evidence="2">
    <location>
        <position position="1"/>
    </location>
</feature>
<sequence>VIESITTCKIPPFRKQQPALWFAQIESLFQIHRVRSDDGRYHLVIGALDSKAIQEIADILASP</sequence>
<evidence type="ECO:0000313" key="2">
    <source>
        <dbReference type="EMBL" id="EFN88672.1"/>
    </source>
</evidence>
<keyword evidence="3" id="KW-1185">Reference proteome</keyword>
<proteinExistence type="predicted"/>
<name>E2B6K9_HARSA</name>
<dbReference type="InterPro" id="IPR055469">
    <property type="entry name" value="DUF7041"/>
</dbReference>
<dbReference type="EMBL" id="GL445991">
    <property type="protein sequence ID" value="EFN88672.1"/>
    <property type="molecule type" value="Genomic_DNA"/>
</dbReference>